<dbReference type="AlphaFoldDB" id="A0A6V8NR30"/>
<evidence type="ECO:0000313" key="1">
    <source>
        <dbReference type="EMBL" id="GFP21854.1"/>
    </source>
</evidence>
<dbReference type="EMBL" id="BLRV01000121">
    <property type="protein sequence ID" value="GFP21854.1"/>
    <property type="molecule type" value="Genomic_DNA"/>
</dbReference>
<name>A0A6V8NR30_9ACTN</name>
<protein>
    <recommendedName>
        <fullName evidence="3">DUF2281 domain-containing protein</fullName>
    </recommendedName>
</protein>
<comment type="caution">
    <text evidence="1">The sequence shown here is derived from an EMBL/GenBank/DDBJ whole genome shotgun (WGS) entry which is preliminary data.</text>
</comment>
<evidence type="ECO:0000313" key="2">
    <source>
        <dbReference type="Proteomes" id="UP000580051"/>
    </source>
</evidence>
<dbReference type="RefSeq" id="WP_176226937.1">
    <property type="nucleotide sequence ID" value="NZ_BLRV01000121.1"/>
</dbReference>
<gene>
    <name evidence="1" type="ORF">HKBW3S06_01080</name>
</gene>
<dbReference type="Proteomes" id="UP000580051">
    <property type="component" value="Unassembled WGS sequence"/>
</dbReference>
<accession>A0A6V8NR30</accession>
<evidence type="ECO:0008006" key="3">
    <source>
        <dbReference type="Google" id="ProtNLM"/>
    </source>
</evidence>
<proteinExistence type="predicted"/>
<sequence>MSIKEQVTQELDNLSEAELKEIAEYVTFLKFRARVKARPALAETQLAALYAEFADEDRKLAEEGMSDYAKGLIKEDA</sequence>
<reference evidence="1 2" key="1">
    <citation type="journal article" date="2020" name="Front. Microbiol.">
        <title>Single-cell genomics of novel Actinobacteria with the Wood-Ljungdahl pathway discovered in a serpentinizing system.</title>
        <authorList>
            <person name="Merino N."/>
            <person name="Kawai M."/>
            <person name="Boyd E.S."/>
            <person name="Colman D.R."/>
            <person name="McGlynn S.E."/>
            <person name="Nealson K.H."/>
            <person name="Kurokawa K."/>
            <person name="Hongoh Y."/>
        </authorList>
    </citation>
    <scope>NUCLEOTIDE SEQUENCE [LARGE SCALE GENOMIC DNA]</scope>
    <source>
        <strain evidence="1 2">S06</strain>
    </source>
</reference>
<organism evidence="1 2">
    <name type="scientific">Candidatus Hakubella thermalkaliphila</name>
    <dbReference type="NCBI Taxonomy" id="2754717"/>
    <lineage>
        <taxon>Bacteria</taxon>
        <taxon>Bacillati</taxon>
        <taxon>Actinomycetota</taxon>
        <taxon>Actinomycetota incertae sedis</taxon>
        <taxon>Candidatus Hakubellales</taxon>
        <taxon>Candidatus Hakubellaceae</taxon>
        <taxon>Candidatus Hakubella</taxon>
    </lineage>
</organism>